<organism evidence="9 10">
    <name type="scientific">Cebus imitator</name>
    <name type="common">Panamanian white-faced capuchin</name>
    <name type="synonym">Cebus capucinus imitator</name>
    <dbReference type="NCBI Taxonomy" id="2715852"/>
    <lineage>
        <taxon>Eukaryota</taxon>
        <taxon>Metazoa</taxon>
        <taxon>Chordata</taxon>
        <taxon>Craniata</taxon>
        <taxon>Vertebrata</taxon>
        <taxon>Euteleostomi</taxon>
        <taxon>Mammalia</taxon>
        <taxon>Eutheria</taxon>
        <taxon>Euarchontoglires</taxon>
        <taxon>Primates</taxon>
        <taxon>Haplorrhini</taxon>
        <taxon>Platyrrhini</taxon>
        <taxon>Cebidae</taxon>
        <taxon>Cebinae</taxon>
        <taxon>Cebus</taxon>
    </lineage>
</organism>
<feature type="region of interest" description="Disordered" evidence="7">
    <location>
        <begin position="59"/>
        <end position="106"/>
    </location>
</feature>
<proteinExistence type="predicted"/>
<evidence type="ECO:0000256" key="5">
    <source>
        <dbReference type="ARBA" id="ARBA00040406"/>
    </source>
</evidence>
<name>A0A2K5SDZ1_CEBIM</name>
<feature type="compositionally biased region" description="Gly residues" evidence="7">
    <location>
        <begin position="74"/>
        <end position="84"/>
    </location>
</feature>
<dbReference type="PANTHER" id="PTHR11006:SF73">
    <property type="entry name" value="PROTEIN ARGININE N-METHYLTRANSFERASE 6"/>
    <property type="match status" value="1"/>
</dbReference>
<accession>A0A2K5SDZ1</accession>
<feature type="domain" description="Protein arginine N-methyltransferase" evidence="8">
    <location>
        <begin position="230"/>
        <end position="394"/>
    </location>
</feature>
<dbReference type="GO" id="GO:0042054">
    <property type="term" value="F:histone methyltransferase activity"/>
    <property type="evidence" value="ECO:0007669"/>
    <property type="project" value="TreeGrafter"/>
</dbReference>
<keyword evidence="10" id="KW-1185">Reference proteome</keyword>
<dbReference type="Proteomes" id="UP000233040">
    <property type="component" value="Unassembled WGS sequence"/>
</dbReference>
<evidence type="ECO:0000256" key="7">
    <source>
        <dbReference type="SAM" id="MobiDB-lite"/>
    </source>
</evidence>
<sequence>MILAHCNLCLLGSSNSPASAVGVAGITGTHHYTWIIFIFGSRFLNIFLQLKKKLYRKPERPRCRSPRKESLSGGRRGAGGGEGGEGTEEEDGAEREAALERPGRAKPERDQLYYECYSDVCVHEEMIADRVRDHLPTDAYCLGILRNCAALRGKTVLDVGANTGTLSILCPQAGARRVKASAIWQQAREVVPFHGLEDRVHVLPGPVETGVAGAGGGHLAEGRRPSPAASAELFMAPVSDQMLEWRLGFCSLEKQHCGADVSCLQGFATRCLLGLSEIVVQGRSGEDLPARPPRFAQLELSRLGGRLRCSCYGWAPRLGFAIWFQVTVPGGESGNPRSSSPFHLVTHWKQALLYLNEPVQVEQDTDVSGEITLLPSRDNPRRLHVLLRYKVGGQEEKTKDFPVED</sequence>
<dbReference type="InterPro" id="IPR025799">
    <property type="entry name" value="Arg_MeTrfase"/>
</dbReference>
<dbReference type="Gene3D" id="3.40.50.150">
    <property type="entry name" value="Vaccinia Virus protein VP39"/>
    <property type="match status" value="1"/>
</dbReference>
<protein>
    <recommendedName>
        <fullName evidence="5">Protein arginine N-methyltransferase 6</fullName>
        <ecNumber evidence="1">2.1.1.319</ecNumber>
    </recommendedName>
    <alternativeName>
        <fullName evidence="6">Histone-arginine N-methyltransferase PRMT6</fullName>
    </alternativeName>
</protein>
<dbReference type="AlphaFoldDB" id="A0A2K5SDZ1"/>
<dbReference type="GO" id="GO:0035242">
    <property type="term" value="F:protein-arginine omega-N asymmetric methyltransferase activity"/>
    <property type="evidence" value="ECO:0007669"/>
    <property type="project" value="UniProtKB-EC"/>
</dbReference>
<dbReference type="Gene3D" id="2.70.160.11">
    <property type="entry name" value="Hnrnp arginine n-methyltransferase1"/>
    <property type="match status" value="1"/>
</dbReference>
<keyword evidence="3" id="KW-0808">Transferase</keyword>
<keyword evidence="4" id="KW-0949">S-adenosyl-L-methionine</keyword>
<evidence type="ECO:0000256" key="1">
    <source>
        <dbReference type="ARBA" id="ARBA00011925"/>
    </source>
</evidence>
<evidence type="ECO:0000259" key="8">
    <source>
        <dbReference type="Pfam" id="PF22528"/>
    </source>
</evidence>
<evidence type="ECO:0000313" key="9">
    <source>
        <dbReference type="Ensembl" id="ENSCCAP00000038591.1"/>
    </source>
</evidence>
<reference evidence="9" key="1">
    <citation type="submission" date="2025-08" db="UniProtKB">
        <authorList>
            <consortium name="Ensembl"/>
        </authorList>
    </citation>
    <scope>IDENTIFICATION</scope>
</reference>
<evidence type="ECO:0000256" key="6">
    <source>
        <dbReference type="ARBA" id="ARBA00042685"/>
    </source>
</evidence>
<feature type="compositionally biased region" description="Basic and acidic residues" evidence="7">
    <location>
        <begin position="94"/>
        <end position="106"/>
    </location>
</feature>
<evidence type="ECO:0000256" key="4">
    <source>
        <dbReference type="ARBA" id="ARBA00022691"/>
    </source>
</evidence>
<feature type="compositionally biased region" description="Basic and acidic residues" evidence="7">
    <location>
        <begin position="59"/>
        <end position="70"/>
    </location>
</feature>
<dbReference type="Ensembl" id="ENSCCAT00000056391.1">
    <property type="protein sequence ID" value="ENSCCAP00000038591.1"/>
    <property type="gene ID" value="ENSCCAG00000037118.1"/>
</dbReference>
<dbReference type="STRING" id="9516.ENSCCAP00000038591"/>
<dbReference type="SUPFAM" id="SSF53335">
    <property type="entry name" value="S-adenosyl-L-methionine-dependent methyltransferases"/>
    <property type="match status" value="2"/>
</dbReference>
<evidence type="ECO:0000313" key="10">
    <source>
        <dbReference type="Proteomes" id="UP000233040"/>
    </source>
</evidence>
<dbReference type="EC" id="2.1.1.319" evidence="1"/>
<keyword evidence="2" id="KW-0489">Methyltransferase</keyword>
<dbReference type="GeneTree" id="ENSGT00940000160961"/>
<dbReference type="Pfam" id="PF22528">
    <property type="entry name" value="PRMT_C"/>
    <property type="match status" value="1"/>
</dbReference>
<evidence type="ECO:0000256" key="3">
    <source>
        <dbReference type="ARBA" id="ARBA00022679"/>
    </source>
</evidence>
<evidence type="ECO:0000256" key="2">
    <source>
        <dbReference type="ARBA" id="ARBA00022603"/>
    </source>
</evidence>
<dbReference type="InterPro" id="IPR029063">
    <property type="entry name" value="SAM-dependent_MTases_sf"/>
</dbReference>
<dbReference type="InterPro" id="IPR055135">
    <property type="entry name" value="PRMT_dom"/>
</dbReference>
<reference evidence="9" key="2">
    <citation type="submission" date="2025-09" db="UniProtKB">
        <authorList>
            <consortium name="Ensembl"/>
        </authorList>
    </citation>
    <scope>IDENTIFICATION</scope>
</reference>
<dbReference type="GO" id="GO:0032259">
    <property type="term" value="P:methylation"/>
    <property type="evidence" value="ECO:0007669"/>
    <property type="project" value="UniProtKB-KW"/>
</dbReference>
<dbReference type="PANTHER" id="PTHR11006">
    <property type="entry name" value="PROTEIN ARGININE N-METHYLTRANSFERASE"/>
    <property type="match status" value="1"/>
</dbReference>